<keyword evidence="3" id="KW-1185">Reference proteome</keyword>
<reference evidence="2 3" key="1">
    <citation type="journal article" date="2019" name="Int. J. Syst. Evol. Microbiol.">
        <title>The Global Catalogue of Microorganisms (GCM) 10K type strain sequencing project: providing services to taxonomists for standard genome sequencing and annotation.</title>
        <authorList>
            <consortium name="The Broad Institute Genomics Platform"/>
            <consortium name="The Broad Institute Genome Sequencing Center for Infectious Disease"/>
            <person name="Wu L."/>
            <person name="Ma J."/>
        </authorList>
    </citation>
    <scope>NUCLEOTIDE SEQUENCE [LARGE SCALE GENOMIC DNA]</scope>
    <source>
        <strain evidence="2 3">JCM 15592</strain>
    </source>
</reference>
<protein>
    <recommendedName>
        <fullName evidence="4">Lipoprotein</fullName>
    </recommendedName>
</protein>
<evidence type="ECO:0008006" key="4">
    <source>
        <dbReference type="Google" id="ProtNLM"/>
    </source>
</evidence>
<gene>
    <name evidence="2" type="ORF">GCM10009811_01240</name>
</gene>
<accession>A0ABN2LB01</accession>
<dbReference type="RefSeq" id="WP_344079774.1">
    <property type="nucleotide sequence ID" value="NZ_BAAAPO010000003.1"/>
</dbReference>
<dbReference type="Proteomes" id="UP001499938">
    <property type="component" value="Unassembled WGS sequence"/>
</dbReference>
<feature type="chain" id="PRO_5046177908" description="Lipoprotein" evidence="1">
    <location>
        <begin position="22"/>
        <end position="176"/>
    </location>
</feature>
<keyword evidence="1" id="KW-0732">Signal</keyword>
<name>A0ABN2LB01_9MICO</name>
<feature type="signal peptide" evidence="1">
    <location>
        <begin position="1"/>
        <end position="21"/>
    </location>
</feature>
<proteinExistence type="predicted"/>
<organism evidence="2 3">
    <name type="scientific">Nostocoides veronense</name>
    <dbReference type="NCBI Taxonomy" id="330836"/>
    <lineage>
        <taxon>Bacteria</taxon>
        <taxon>Bacillati</taxon>
        <taxon>Actinomycetota</taxon>
        <taxon>Actinomycetes</taxon>
        <taxon>Micrococcales</taxon>
        <taxon>Intrasporangiaceae</taxon>
        <taxon>Nostocoides</taxon>
    </lineage>
</organism>
<dbReference type="EMBL" id="BAAAPO010000003">
    <property type="protein sequence ID" value="GAA1779655.1"/>
    <property type="molecule type" value="Genomic_DNA"/>
</dbReference>
<sequence length="176" mass="18345">MSTSRYAATAVLVAALVPALAGCGNFITTEIVGMVGVTADAEGRPVVIVAPCGAAIDRVHVVELLDRSKVSEQETNPVLLELARPSALTGSTTLDLAAPGEWTPQGAFDPAAQAAVVIGAASSTKDQSATPVQVTTAQYADLDASHVRVREDEVWTRADFDALACRRDAWPTVTRS</sequence>
<evidence type="ECO:0000256" key="1">
    <source>
        <dbReference type="SAM" id="SignalP"/>
    </source>
</evidence>
<evidence type="ECO:0000313" key="2">
    <source>
        <dbReference type="EMBL" id="GAA1779655.1"/>
    </source>
</evidence>
<dbReference type="PROSITE" id="PS51257">
    <property type="entry name" value="PROKAR_LIPOPROTEIN"/>
    <property type="match status" value="1"/>
</dbReference>
<evidence type="ECO:0000313" key="3">
    <source>
        <dbReference type="Proteomes" id="UP001499938"/>
    </source>
</evidence>
<comment type="caution">
    <text evidence="2">The sequence shown here is derived from an EMBL/GenBank/DDBJ whole genome shotgun (WGS) entry which is preliminary data.</text>
</comment>